<dbReference type="GO" id="GO:0015074">
    <property type="term" value="P:DNA integration"/>
    <property type="evidence" value="ECO:0007669"/>
    <property type="project" value="InterPro"/>
</dbReference>
<evidence type="ECO:0000256" key="1">
    <source>
        <dbReference type="ARBA" id="ARBA00023172"/>
    </source>
</evidence>
<dbReference type="Proteomes" id="UP000291469">
    <property type="component" value="Chromosome"/>
</dbReference>
<gene>
    <name evidence="3" type="ORF">ER308_08860</name>
</gene>
<protein>
    <submittedName>
        <fullName evidence="3">Uncharacterized protein</fullName>
    </submittedName>
</protein>
<proteinExistence type="predicted"/>
<dbReference type="OrthoDB" id="1822491at2"/>
<dbReference type="InterPro" id="IPR013762">
    <property type="entry name" value="Integrase-like_cat_sf"/>
</dbReference>
<dbReference type="AlphaFoldDB" id="A0A411YEM9"/>
<dbReference type="InterPro" id="IPR011010">
    <property type="entry name" value="DNA_brk_join_enz"/>
</dbReference>
<dbReference type="RefSeq" id="WP_131154648.1">
    <property type="nucleotide sequence ID" value="NZ_CP036402.1"/>
</dbReference>
<feature type="region of interest" description="Disordered" evidence="2">
    <location>
        <begin position="287"/>
        <end position="309"/>
    </location>
</feature>
<dbReference type="SUPFAM" id="SSF56349">
    <property type="entry name" value="DNA breaking-rejoining enzymes"/>
    <property type="match status" value="1"/>
</dbReference>
<dbReference type="KEGG" id="erz:ER308_08860"/>
<reference evidence="3 4" key="1">
    <citation type="submission" date="2019-01" db="EMBL/GenBank/DDBJ databases">
        <title>Egibacter rhizosphaerae EGI 80759T.</title>
        <authorList>
            <person name="Chen D.-D."/>
            <person name="Tian Y."/>
            <person name="Jiao J.-Y."/>
            <person name="Zhang X.-T."/>
            <person name="Zhang Y.-G."/>
            <person name="Zhang Y."/>
            <person name="Xiao M."/>
            <person name="Shu W.-S."/>
            <person name="Li W.-J."/>
        </authorList>
    </citation>
    <scope>NUCLEOTIDE SEQUENCE [LARGE SCALE GENOMIC DNA]</scope>
    <source>
        <strain evidence="3 4">EGI 80759</strain>
    </source>
</reference>
<feature type="region of interest" description="Disordered" evidence="2">
    <location>
        <begin position="77"/>
        <end position="154"/>
    </location>
</feature>
<evidence type="ECO:0000313" key="4">
    <source>
        <dbReference type="Proteomes" id="UP000291469"/>
    </source>
</evidence>
<evidence type="ECO:0000256" key="2">
    <source>
        <dbReference type="SAM" id="MobiDB-lite"/>
    </source>
</evidence>
<keyword evidence="1" id="KW-0233">DNA recombination</keyword>
<dbReference type="EMBL" id="CP036402">
    <property type="protein sequence ID" value="QBI19651.1"/>
    <property type="molecule type" value="Genomic_DNA"/>
</dbReference>
<dbReference type="GO" id="GO:0003677">
    <property type="term" value="F:DNA binding"/>
    <property type="evidence" value="ECO:0007669"/>
    <property type="project" value="InterPro"/>
</dbReference>
<organism evidence="3 4">
    <name type="scientific">Egibacter rhizosphaerae</name>
    <dbReference type="NCBI Taxonomy" id="1670831"/>
    <lineage>
        <taxon>Bacteria</taxon>
        <taxon>Bacillati</taxon>
        <taxon>Actinomycetota</taxon>
        <taxon>Nitriliruptoria</taxon>
        <taxon>Egibacterales</taxon>
        <taxon>Egibacteraceae</taxon>
        <taxon>Egibacter</taxon>
    </lineage>
</organism>
<dbReference type="GO" id="GO:0006310">
    <property type="term" value="P:DNA recombination"/>
    <property type="evidence" value="ECO:0007669"/>
    <property type="project" value="UniProtKB-KW"/>
</dbReference>
<accession>A0A411YEM9</accession>
<keyword evidence="4" id="KW-1185">Reference proteome</keyword>
<name>A0A411YEM9_9ACTN</name>
<dbReference type="Gene3D" id="1.10.443.10">
    <property type="entry name" value="Intergrase catalytic core"/>
    <property type="match status" value="1"/>
</dbReference>
<feature type="compositionally biased region" description="Basic and acidic residues" evidence="2">
    <location>
        <begin position="294"/>
        <end position="309"/>
    </location>
</feature>
<sequence>MGRWRCYPLVPVDARDATVRDADGQPDFDAPTAQKLLLRWRAPGERNPRRRRFANTKGGLAEARRLETLLTAGAQHCWPADPDGLPQSTSAATSPRAGGADRHDAPAANAAEPAGEGDGARSPQGHTGEGGPVDGGRLVALPPQPPPPRSAAEAARWTVAQLGSYYLATVLPATPKAPTRAQLDTSVRFAVRLLVYGPDDPRGAEGESMRVGDVTTPDGQYAVERRRATNLRAYINGPTPRQDGAKVGLASERHFYNDLRRVFAFAHRMTPPLIDANPMDEVVARHHRRGKQMRSTEDERQAAERARGRETGTVEDVLWVLDNHLDAFWEPHVLNVIATPKRVGELAALAVDDFDLDERVVAIDRTATPVSARLNNGQTWQHGAPKWREYGDRSVVPLPQWPRLLDCLARWLPQAQQLHDRRVAWLREELELAARLGDQQRHEQVAAWLGEQQRFVRAFPSKQGAPFRGSNFNERVWHPAVAAAFPDKPGEPRHPLRGRAFGELRHIVTNDSIDNAGLNYGQVADLAGNSEKTILEHYRHGTSDADAQARAALDRRWQDHGDEDADDAAPAPDAGNVIDFAAARARRRKGVGDVG</sequence>
<evidence type="ECO:0000313" key="3">
    <source>
        <dbReference type="EMBL" id="QBI19651.1"/>
    </source>
</evidence>